<evidence type="ECO:0000256" key="2">
    <source>
        <dbReference type="ARBA" id="ARBA00023125"/>
    </source>
</evidence>
<keyword evidence="6" id="KW-1185">Reference proteome</keyword>
<dbReference type="InterPro" id="IPR036093">
    <property type="entry name" value="NAC_dom_sf"/>
</dbReference>
<evidence type="ECO:0000259" key="5">
    <source>
        <dbReference type="PROSITE" id="PS51005"/>
    </source>
</evidence>
<evidence type="ECO:0000256" key="4">
    <source>
        <dbReference type="ARBA" id="ARBA00023242"/>
    </source>
</evidence>
<proteinExistence type="predicted"/>
<name>A0A1U7ZRG8_NELNU</name>
<dbReference type="Pfam" id="PF02365">
    <property type="entry name" value="NAM"/>
    <property type="match status" value="1"/>
</dbReference>
<dbReference type="PANTHER" id="PTHR31719:SF179">
    <property type="entry name" value="OS08G0148400 PROTEIN"/>
    <property type="match status" value="1"/>
</dbReference>
<keyword evidence="2" id="KW-0238">DNA-binding</keyword>
<dbReference type="AlphaFoldDB" id="A0A1U7ZRG8"/>
<dbReference type="Proteomes" id="UP000189703">
    <property type="component" value="Unplaced"/>
</dbReference>
<dbReference type="PANTHER" id="PTHR31719">
    <property type="entry name" value="NAC TRANSCRIPTION FACTOR 56"/>
    <property type="match status" value="1"/>
</dbReference>
<dbReference type="Gene3D" id="2.170.150.80">
    <property type="entry name" value="NAC domain"/>
    <property type="match status" value="1"/>
</dbReference>
<sequence>MALDSCSKEVFGSLAEKLMGSTSNGVTPMGYRFFLTKSEFVCHYLQNKVVEKRLSLDVVVEVDVYDIEPQFLPCTDGGGEEIKEHYYFTYRSKKSENGSWPNRVVKNPREGGGFWKEPRQMRKSTRMERWWDR</sequence>
<evidence type="ECO:0000313" key="6">
    <source>
        <dbReference type="Proteomes" id="UP000189703"/>
    </source>
</evidence>
<dbReference type="InterPro" id="IPR003441">
    <property type="entry name" value="NAC-dom"/>
</dbReference>
<protein>
    <submittedName>
        <fullName evidence="7">NAC domain-containing protein 101-like</fullName>
    </submittedName>
</protein>
<keyword evidence="4" id="KW-0539">Nucleus</keyword>
<evidence type="ECO:0000256" key="3">
    <source>
        <dbReference type="ARBA" id="ARBA00023163"/>
    </source>
</evidence>
<dbReference type="GO" id="GO:0003677">
    <property type="term" value="F:DNA binding"/>
    <property type="evidence" value="ECO:0007669"/>
    <property type="project" value="UniProtKB-KW"/>
</dbReference>
<dbReference type="InParanoid" id="A0A1U7ZRG8"/>
<evidence type="ECO:0000313" key="7">
    <source>
        <dbReference type="RefSeq" id="XP_010251353.1"/>
    </source>
</evidence>
<dbReference type="GeneID" id="104593294"/>
<reference evidence="7" key="1">
    <citation type="submission" date="2025-08" db="UniProtKB">
        <authorList>
            <consortium name="RefSeq"/>
        </authorList>
    </citation>
    <scope>IDENTIFICATION</scope>
</reference>
<organism evidence="6 7">
    <name type="scientific">Nelumbo nucifera</name>
    <name type="common">Sacred lotus</name>
    <dbReference type="NCBI Taxonomy" id="4432"/>
    <lineage>
        <taxon>Eukaryota</taxon>
        <taxon>Viridiplantae</taxon>
        <taxon>Streptophyta</taxon>
        <taxon>Embryophyta</taxon>
        <taxon>Tracheophyta</taxon>
        <taxon>Spermatophyta</taxon>
        <taxon>Magnoliopsida</taxon>
        <taxon>Proteales</taxon>
        <taxon>Nelumbonaceae</taxon>
        <taxon>Nelumbo</taxon>
    </lineage>
</organism>
<dbReference type="SUPFAM" id="SSF101941">
    <property type="entry name" value="NAC domain"/>
    <property type="match status" value="1"/>
</dbReference>
<dbReference type="KEGG" id="nnu:104593294"/>
<keyword evidence="1" id="KW-0805">Transcription regulation</keyword>
<gene>
    <name evidence="7" type="primary">LOC104593294</name>
</gene>
<dbReference type="RefSeq" id="XP_010251353.1">
    <property type="nucleotide sequence ID" value="XM_010253051.1"/>
</dbReference>
<dbReference type="GO" id="GO:0006355">
    <property type="term" value="P:regulation of DNA-templated transcription"/>
    <property type="evidence" value="ECO:0007669"/>
    <property type="project" value="InterPro"/>
</dbReference>
<keyword evidence="3" id="KW-0804">Transcription</keyword>
<feature type="domain" description="NAC" evidence="5">
    <location>
        <begin position="27"/>
        <end position="133"/>
    </location>
</feature>
<accession>A0A1U7ZRG8</accession>
<evidence type="ECO:0000256" key="1">
    <source>
        <dbReference type="ARBA" id="ARBA00023015"/>
    </source>
</evidence>
<dbReference type="PROSITE" id="PS51005">
    <property type="entry name" value="NAC"/>
    <property type="match status" value="1"/>
</dbReference>